<dbReference type="eggNOG" id="COG1881">
    <property type="taxonomic scope" value="Bacteria"/>
</dbReference>
<dbReference type="Pfam" id="PF01161">
    <property type="entry name" value="PBP"/>
    <property type="match status" value="1"/>
</dbReference>
<evidence type="ECO:0000313" key="2">
    <source>
        <dbReference type="Proteomes" id="UP000028537"/>
    </source>
</evidence>
<dbReference type="InterPro" id="IPR005247">
    <property type="entry name" value="YbhB_YbcL/LppC-like"/>
</dbReference>
<comment type="caution">
    <text evidence="1">The sequence shown here is derived from an EMBL/GenBank/DDBJ whole genome shotgun (WGS) entry which is preliminary data.</text>
</comment>
<proteinExistence type="predicted"/>
<dbReference type="InterPro" id="IPR036610">
    <property type="entry name" value="PEBP-like_sf"/>
</dbReference>
<protein>
    <recommendedName>
        <fullName evidence="3">Phospholipid-binding protein</fullName>
    </recommendedName>
</protein>
<gene>
    <name evidence="1" type="ORF">UDIV_7150</name>
</gene>
<dbReference type="Gene3D" id="3.90.280.10">
    <property type="entry name" value="PEBP-like"/>
    <property type="match status" value="1"/>
</dbReference>
<organism evidence="1 2">
    <name type="scientific">Ureaplasma diversum NCTC 246</name>
    <dbReference type="NCBI Taxonomy" id="1188241"/>
    <lineage>
        <taxon>Bacteria</taxon>
        <taxon>Bacillati</taxon>
        <taxon>Mycoplasmatota</taxon>
        <taxon>Mycoplasmoidales</taxon>
        <taxon>Mycoplasmoidaceae</taxon>
        <taxon>Ureaplasma</taxon>
    </lineage>
</organism>
<dbReference type="OrthoDB" id="9797506at2"/>
<evidence type="ECO:0000313" key="1">
    <source>
        <dbReference type="EMBL" id="KEZ22056.1"/>
    </source>
</evidence>
<dbReference type="EMBL" id="JFDP01000089">
    <property type="protein sequence ID" value="KEZ22056.1"/>
    <property type="molecule type" value="Genomic_DNA"/>
</dbReference>
<dbReference type="AlphaFoldDB" id="A0A084EVR4"/>
<name>A0A084EVR4_9BACT</name>
<dbReference type="Proteomes" id="UP000028537">
    <property type="component" value="Unassembled WGS sequence"/>
</dbReference>
<dbReference type="NCBIfam" id="TIGR00481">
    <property type="entry name" value="YbhB/YbcL family Raf kinase inhibitor-like protein"/>
    <property type="match status" value="1"/>
</dbReference>
<reference evidence="1 2" key="1">
    <citation type="submission" date="2014-02" db="EMBL/GenBank/DDBJ databases">
        <title>Genome sequence of Ureaplasma diversum strain 246.</title>
        <authorList>
            <person name="Sirand-Pugnet P."/>
            <person name="Breton M."/>
            <person name="Dordet-Frisoni E."/>
            <person name="Baranowski E."/>
            <person name="Barre A."/>
            <person name="Couture C."/>
            <person name="Dupuy V."/>
            <person name="Gaurivaud P."/>
            <person name="Jacob D."/>
            <person name="Lemaitre C."/>
            <person name="Manso-Silvan L."/>
            <person name="Nikolski M."/>
            <person name="Nouvel L.-X."/>
            <person name="Poumarat F."/>
            <person name="Tardy F."/>
            <person name="Thebault P."/>
            <person name="Theil S."/>
            <person name="Citti C."/>
            <person name="Thiaucourt F."/>
            <person name="Blanchard A."/>
        </authorList>
    </citation>
    <scope>NUCLEOTIDE SEQUENCE [LARGE SCALE GENOMIC DNA]</scope>
    <source>
        <strain evidence="1 2">NCTC 246</strain>
    </source>
</reference>
<accession>A0A084EVR4</accession>
<evidence type="ECO:0008006" key="3">
    <source>
        <dbReference type="Google" id="ProtNLM"/>
    </source>
</evidence>
<sequence length="369" mass="42256">MNNKFLHAVPINSPIQIKVENLDQFYNLAPTSIGLNYFSPQMAWSPTKLAQAASYAISIIDYEASGAMGVPFVHWLALNIFEPYIKFNDSKLNKGNLYQGEHTASQYLTHPLVEINKELAHNQYYAPFPPNKNHKYEIKIYALKHKISTNRNLVMHLSDFERTIYDAKVLNMGVFYVNSPKLSLDSNNIVVESSREYDNYHLFKAVDNSYHQIEDVKVLNIKQHIYDEAKLLENTKFPKAKIKIIDSSSAKSYAVMITSNHLSHKFGVPLVNFAQIIDKANEQRIKFKNSYGLRADLTDINPDLYQPLVDDLLILKDKDARYKGLYTIHVYGLDCELSELSKTSEDESVAGMFDLISKHVIAYTSKLFK</sequence>
<dbReference type="SUPFAM" id="SSF49777">
    <property type="entry name" value="PEBP-like"/>
    <property type="match status" value="1"/>
</dbReference>
<keyword evidence="2" id="KW-1185">Reference proteome</keyword>
<dbReference type="InterPro" id="IPR008914">
    <property type="entry name" value="PEBP"/>
</dbReference>
<dbReference type="RefSeq" id="WP_038103641.1">
    <property type="nucleotide sequence ID" value="NZ_JFDP01000089.1"/>
</dbReference>